<comment type="similarity">
    <text evidence="1">Belongs to the protein kinase superfamily. CMGC Ser/Thr protein kinase family. CDC2/CDKX subfamily.</text>
</comment>
<keyword evidence="11" id="KW-1185">Reference proteome</keyword>
<dbReference type="SUPFAM" id="SSF56112">
    <property type="entry name" value="Protein kinase-like (PK-like)"/>
    <property type="match status" value="1"/>
</dbReference>
<dbReference type="CDD" id="cd07840">
    <property type="entry name" value="STKc_CDK9_like"/>
    <property type="match status" value="1"/>
</dbReference>
<evidence type="ECO:0000259" key="9">
    <source>
        <dbReference type="PROSITE" id="PS50011"/>
    </source>
</evidence>
<evidence type="ECO:0000313" key="10">
    <source>
        <dbReference type="EMBL" id="RXH68692.1"/>
    </source>
</evidence>
<dbReference type="GO" id="GO:0032968">
    <property type="term" value="P:positive regulation of transcription elongation by RNA polymerase II"/>
    <property type="evidence" value="ECO:0007669"/>
    <property type="project" value="TreeGrafter"/>
</dbReference>
<proteinExistence type="inferred from homology"/>
<dbReference type="InterPro" id="IPR050108">
    <property type="entry name" value="CDK"/>
</dbReference>
<feature type="compositionally biased region" description="Basic and acidic residues" evidence="8">
    <location>
        <begin position="613"/>
        <end position="622"/>
    </location>
</feature>
<gene>
    <name evidence="10" type="ORF">DVH24_031025</name>
</gene>
<evidence type="ECO:0000256" key="5">
    <source>
        <dbReference type="ARBA" id="ARBA00022777"/>
    </source>
</evidence>
<dbReference type="PROSITE" id="PS00108">
    <property type="entry name" value="PROTEIN_KINASE_ST"/>
    <property type="match status" value="1"/>
</dbReference>
<feature type="domain" description="Protein kinase" evidence="9">
    <location>
        <begin position="135"/>
        <end position="419"/>
    </location>
</feature>
<dbReference type="EMBL" id="RDQH01000343">
    <property type="protein sequence ID" value="RXH68692.1"/>
    <property type="molecule type" value="Genomic_DNA"/>
</dbReference>
<feature type="region of interest" description="Disordered" evidence="8">
    <location>
        <begin position="685"/>
        <end position="710"/>
    </location>
</feature>
<dbReference type="PANTHER" id="PTHR24056:SF380">
    <property type="entry name" value="PROTEIN KINASE DOMAIN-CONTAINING PROTEIN"/>
    <property type="match status" value="1"/>
</dbReference>
<accession>A0A498HFN9</accession>
<feature type="compositionally biased region" description="Basic and acidic residues" evidence="8">
    <location>
        <begin position="10"/>
        <end position="19"/>
    </location>
</feature>
<feature type="compositionally biased region" description="Polar residues" evidence="8">
    <location>
        <begin position="474"/>
        <end position="493"/>
    </location>
</feature>
<keyword evidence="4 7" id="KW-0547">Nucleotide-binding</keyword>
<keyword evidence="2" id="KW-0723">Serine/threonine-protein kinase</keyword>
<evidence type="ECO:0000256" key="6">
    <source>
        <dbReference type="ARBA" id="ARBA00022840"/>
    </source>
</evidence>
<dbReference type="GO" id="GO:0008353">
    <property type="term" value="F:RNA polymerase II CTD heptapeptide repeat kinase activity"/>
    <property type="evidence" value="ECO:0007669"/>
    <property type="project" value="TreeGrafter"/>
</dbReference>
<dbReference type="STRING" id="3750.A0A498HFN9"/>
<feature type="compositionally biased region" description="Basic and acidic residues" evidence="8">
    <location>
        <begin position="497"/>
        <end position="508"/>
    </location>
</feature>
<dbReference type="Proteomes" id="UP000290289">
    <property type="component" value="Chromosome 17"/>
</dbReference>
<dbReference type="GO" id="GO:0005524">
    <property type="term" value="F:ATP binding"/>
    <property type="evidence" value="ECO:0007669"/>
    <property type="project" value="UniProtKB-UniRule"/>
</dbReference>
<dbReference type="GO" id="GO:0000307">
    <property type="term" value="C:cyclin-dependent protein kinase holoenzyme complex"/>
    <property type="evidence" value="ECO:0007669"/>
    <property type="project" value="TreeGrafter"/>
</dbReference>
<feature type="region of interest" description="Disordered" evidence="8">
    <location>
        <begin position="582"/>
        <end position="662"/>
    </location>
</feature>
<protein>
    <recommendedName>
        <fullName evidence="9">Protein kinase domain-containing protein</fullName>
    </recommendedName>
</protein>
<dbReference type="FunFam" id="1.10.510.10:FF:000043">
    <property type="entry name" value="probable serine/threonine-protein kinase At1g54610"/>
    <property type="match status" value="1"/>
</dbReference>
<dbReference type="SMART" id="SM00220">
    <property type="entry name" value="S_TKc"/>
    <property type="match status" value="1"/>
</dbReference>
<dbReference type="Gene3D" id="1.10.510.10">
    <property type="entry name" value="Transferase(Phosphotransferase) domain 1"/>
    <property type="match status" value="1"/>
</dbReference>
<keyword evidence="6 7" id="KW-0067">ATP-binding</keyword>
<dbReference type="InterPro" id="IPR011009">
    <property type="entry name" value="Kinase-like_dom_sf"/>
</dbReference>
<reference evidence="10 11" key="1">
    <citation type="submission" date="2018-10" db="EMBL/GenBank/DDBJ databases">
        <title>A high-quality apple genome assembly.</title>
        <authorList>
            <person name="Hu J."/>
        </authorList>
    </citation>
    <scope>NUCLEOTIDE SEQUENCE [LARGE SCALE GENOMIC DNA]</scope>
    <source>
        <strain evidence="11">cv. HFTH1</strain>
        <tissue evidence="10">Young leaf</tissue>
    </source>
</reference>
<dbReference type="InterPro" id="IPR008271">
    <property type="entry name" value="Ser/Thr_kinase_AS"/>
</dbReference>
<comment type="caution">
    <text evidence="10">The sequence shown here is derived from an EMBL/GenBank/DDBJ whole genome shotgun (WGS) entry which is preliminary data.</text>
</comment>
<evidence type="ECO:0000313" key="11">
    <source>
        <dbReference type="Proteomes" id="UP000290289"/>
    </source>
</evidence>
<dbReference type="FunFam" id="3.30.200.20:FF:000021">
    <property type="entry name" value="probable serine/threonine-protein kinase At1g54610"/>
    <property type="match status" value="1"/>
</dbReference>
<feature type="compositionally biased region" description="Polar residues" evidence="8">
    <location>
        <begin position="693"/>
        <end position="710"/>
    </location>
</feature>
<feature type="compositionally biased region" description="Basic and acidic residues" evidence="8">
    <location>
        <begin position="517"/>
        <end position="532"/>
    </location>
</feature>
<dbReference type="AlphaFoldDB" id="A0A498HFN9"/>
<dbReference type="PROSITE" id="PS00107">
    <property type="entry name" value="PROTEIN_KINASE_ATP"/>
    <property type="match status" value="1"/>
</dbReference>
<dbReference type="PANTHER" id="PTHR24056">
    <property type="entry name" value="CELL DIVISION PROTEIN KINASE"/>
    <property type="match status" value="1"/>
</dbReference>
<dbReference type="Pfam" id="PF00069">
    <property type="entry name" value="Pkinase"/>
    <property type="match status" value="1"/>
</dbReference>
<sequence length="710" mass="78955">MGLICTKPSAVEDSRESPPKRTSSISRRHHSELKVSRFGSSKREDPVWIKDRLGGGGDVKVMLVDKKVNGSMRSYDQTKSKKIDKAEATFLDHLGSRRIPNATVAEQTAAGWPGWLAAAAPEAINGWIPRRADTFEKLNKIGQGTYSSVYKARDVTNDKFVALKKVRFDNLDSESVKFMAREILFLRRLDHPNIIKLHGLITARSSSSLYLVFEYMEHDLTGLASRPGIKFSEPQVKCYMQQLLSGLDHCHSHGILHRDIKGSNLLLDNNGILKIADFGLASNYDPRHNVPLTSRVVTLWYRPPELLLGASKYGVAVDLWSTGCILGELYSGKPILPGKTEVEQLHKIFKLCGSPSEDYWRKLHLRNSTMIKPPQPYRRCVAETFKDLPASALQLMEILLSLYPADRGTAAIALKNEFFTTKPFPCDPSSLPKYPPSKEIDAKLREEEARRQGASGGRGQKVDLGRRAQPVAVTGTNANSESIASLQRGQGHSNPKIRSEIFNPHRGETLSGFLVDPTKHLRSDKDARKDFAEQQSMRASVSGPLIHGPGRAKSGKEHNDSFLSSNRANLSKLSGLVLARTAMSDDQQEKPGPSGPETIKPVGGFPGSFDQEESAKKQERMHYTQRVASSRQMEDETASIKEPNMHGRGPKGNKIYMSGPLFASSNNVDRMLKEHDRQIQEYARRARFEKNRPGTQVTENPTFSSGHRAG</sequence>
<dbReference type="InterPro" id="IPR017441">
    <property type="entry name" value="Protein_kinase_ATP_BS"/>
</dbReference>
<organism evidence="10 11">
    <name type="scientific">Malus domestica</name>
    <name type="common">Apple</name>
    <name type="synonym">Pyrus malus</name>
    <dbReference type="NCBI Taxonomy" id="3750"/>
    <lineage>
        <taxon>Eukaryota</taxon>
        <taxon>Viridiplantae</taxon>
        <taxon>Streptophyta</taxon>
        <taxon>Embryophyta</taxon>
        <taxon>Tracheophyta</taxon>
        <taxon>Spermatophyta</taxon>
        <taxon>Magnoliopsida</taxon>
        <taxon>eudicotyledons</taxon>
        <taxon>Gunneridae</taxon>
        <taxon>Pentapetalae</taxon>
        <taxon>rosids</taxon>
        <taxon>fabids</taxon>
        <taxon>Rosales</taxon>
        <taxon>Rosaceae</taxon>
        <taxon>Amygdaloideae</taxon>
        <taxon>Maleae</taxon>
        <taxon>Malus</taxon>
    </lineage>
</organism>
<dbReference type="PROSITE" id="PS50011">
    <property type="entry name" value="PROTEIN_KINASE_DOM"/>
    <property type="match status" value="1"/>
</dbReference>
<evidence type="ECO:0000256" key="3">
    <source>
        <dbReference type="ARBA" id="ARBA00022679"/>
    </source>
</evidence>
<feature type="region of interest" description="Disordered" evidence="8">
    <location>
        <begin position="445"/>
        <end position="563"/>
    </location>
</feature>
<evidence type="ECO:0000256" key="8">
    <source>
        <dbReference type="SAM" id="MobiDB-lite"/>
    </source>
</evidence>
<dbReference type="InterPro" id="IPR000719">
    <property type="entry name" value="Prot_kinase_dom"/>
</dbReference>
<feature type="binding site" evidence="7">
    <location>
        <position position="164"/>
    </location>
    <ligand>
        <name>ATP</name>
        <dbReference type="ChEBI" id="CHEBI:30616"/>
    </ligand>
</feature>
<name>A0A498HFN9_MALDO</name>
<evidence type="ECO:0000256" key="7">
    <source>
        <dbReference type="PROSITE-ProRule" id="PRU10141"/>
    </source>
</evidence>
<keyword evidence="5" id="KW-0418">Kinase</keyword>
<dbReference type="GO" id="GO:0005634">
    <property type="term" value="C:nucleus"/>
    <property type="evidence" value="ECO:0007669"/>
    <property type="project" value="TreeGrafter"/>
</dbReference>
<evidence type="ECO:0000256" key="1">
    <source>
        <dbReference type="ARBA" id="ARBA00006485"/>
    </source>
</evidence>
<feature type="region of interest" description="Disordered" evidence="8">
    <location>
        <begin position="1"/>
        <end position="39"/>
    </location>
</feature>
<evidence type="ECO:0000256" key="4">
    <source>
        <dbReference type="ARBA" id="ARBA00022741"/>
    </source>
</evidence>
<keyword evidence="3" id="KW-0808">Transferase</keyword>
<evidence type="ECO:0000256" key="2">
    <source>
        <dbReference type="ARBA" id="ARBA00022527"/>
    </source>
</evidence>
<dbReference type="Gene3D" id="3.30.200.20">
    <property type="entry name" value="Phosphorylase Kinase, domain 1"/>
    <property type="match status" value="1"/>
</dbReference>